<protein>
    <submittedName>
        <fullName evidence="1">Uncharacterized protein</fullName>
    </submittedName>
</protein>
<keyword evidence="2" id="KW-1185">Reference proteome</keyword>
<evidence type="ECO:0000313" key="1">
    <source>
        <dbReference type="EMBL" id="KAI9919389.1"/>
    </source>
</evidence>
<sequence length="99" mass="11445">MMMIPKTNLILKKKRKCKLDTNLDYYEVAGDLVCCDKCPRSFHLKFLRMTENDLPEGDWQCDECKKPSRFDAYSVAVAGEKTVLDKCLKIVQCLKSYPS</sequence>
<proteinExistence type="predicted"/>
<dbReference type="Proteomes" id="UP001163321">
    <property type="component" value="Chromosome 11"/>
</dbReference>
<name>A0ACC0WKL4_9STRA</name>
<gene>
    <name evidence="1" type="ORF">PsorP6_017273</name>
</gene>
<evidence type="ECO:0000313" key="2">
    <source>
        <dbReference type="Proteomes" id="UP001163321"/>
    </source>
</evidence>
<reference evidence="1 2" key="1">
    <citation type="journal article" date="2022" name="bioRxiv">
        <title>The genome of the oomycete Peronosclerospora sorghi, a cosmopolitan pathogen of maize and sorghum, is inflated with dispersed pseudogenes.</title>
        <authorList>
            <person name="Fletcher K."/>
            <person name="Martin F."/>
            <person name="Isakeit T."/>
            <person name="Cavanaugh K."/>
            <person name="Magill C."/>
            <person name="Michelmore R."/>
        </authorList>
    </citation>
    <scope>NUCLEOTIDE SEQUENCE [LARGE SCALE GENOMIC DNA]</scope>
    <source>
        <strain evidence="1">P6</strain>
    </source>
</reference>
<comment type="caution">
    <text evidence="1">The sequence shown here is derived from an EMBL/GenBank/DDBJ whole genome shotgun (WGS) entry which is preliminary data.</text>
</comment>
<accession>A0ACC0WKL4</accession>
<organism evidence="1 2">
    <name type="scientific">Peronosclerospora sorghi</name>
    <dbReference type="NCBI Taxonomy" id="230839"/>
    <lineage>
        <taxon>Eukaryota</taxon>
        <taxon>Sar</taxon>
        <taxon>Stramenopiles</taxon>
        <taxon>Oomycota</taxon>
        <taxon>Peronosporomycetes</taxon>
        <taxon>Peronosporales</taxon>
        <taxon>Peronosporaceae</taxon>
        <taxon>Peronosclerospora</taxon>
    </lineage>
</organism>
<dbReference type="EMBL" id="CM047590">
    <property type="protein sequence ID" value="KAI9919389.1"/>
    <property type="molecule type" value="Genomic_DNA"/>
</dbReference>